<dbReference type="SUPFAM" id="SSF82649">
    <property type="entry name" value="SufE/NifU"/>
    <property type="match status" value="1"/>
</dbReference>
<keyword evidence="6" id="KW-0067">ATP-binding</keyword>
<evidence type="ECO:0000313" key="9">
    <source>
        <dbReference type="EMBL" id="VEU82293.1"/>
    </source>
</evidence>
<keyword evidence="4 9" id="KW-0436">Ligase</keyword>
<dbReference type="PANTHER" id="PTHR12561">
    <property type="entry name" value="LIPOATE-PROTEIN LIGASE"/>
    <property type="match status" value="1"/>
</dbReference>
<sequence>MILVKHHNEGNLEPFFYYALEAYVLNELLKGDETYFFTWRIKGIISGKNQVIENEINFPYVKENHIRFFRRPTGGGSVYSDENNTMFTIITKRSKENFSFKTYLGQVVDALRKLGVLAEFSGRNDILVEGKKISGNAFLQNRNGMLMHGTMMYDLDIETMVRALNPPDEKLISKGIQSVRSRVANLKSYLNGMSHDEFIEYLEKELCDTVYEISPEEVEMLKERAKIYQTDKFLYQEQPPFTQVLKKRFSWGGFEMRLDVKDGIIENTKFIGDFFDLKDDLEMLQEAFKGVSYDYKSLVEVLDKVDISAYILNASNDDLKELLKDAFLNVWFW</sequence>
<evidence type="ECO:0000313" key="10">
    <source>
        <dbReference type="Proteomes" id="UP000290909"/>
    </source>
</evidence>
<dbReference type="InterPro" id="IPR019491">
    <property type="entry name" value="Lipoate_protein_ligase_C"/>
</dbReference>
<keyword evidence="5" id="KW-0547">Nucleotide-binding</keyword>
<evidence type="ECO:0000256" key="5">
    <source>
        <dbReference type="ARBA" id="ARBA00022741"/>
    </source>
</evidence>
<dbReference type="Gene3D" id="3.30.930.10">
    <property type="entry name" value="Bira Bifunctional Protein, Domain 2"/>
    <property type="match status" value="1"/>
</dbReference>
<name>A0A449BIR2_9MOLU</name>
<dbReference type="GO" id="GO:0005524">
    <property type="term" value="F:ATP binding"/>
    <property type="evidence" value="ECO:0007669"/>
    <property type="project" value="UniProtKB-KW"/>
</dbReference>
<keyword evidence="10" id="KW-1185">Reference proteome</keyword>
<dbReference type="GO" id="GO:0009249">
    <property type="term" value="P:protein lipoylation"/>
    <property type="evidence" value="ECO:0007669"/>
    <property type="project" value="InterPro"/>
</dbReference>
<dbReference type="UniPathway" id="UPA00537">
    <property type="reaction ID" value="UER00594"/>
</dbReference>
<evidence type="ECO:0000256" key="7">
    <source>
        <dbReference type="ARBA" id="ARBA00048037"/>
    </source>
</evidence>
<dbReference type="KEGG" id="ahk:NCTC10172_00302"/>
<dbReference type="EC" id="6.3.1.20" evidence="3"/>
<keyword evidence="9" id="KW-0548">Nucleotidyltransferase</keyword>
<protein>
    <recommendedName>
        <fullName evidence="3">lipoate--protein ligase</fullName>
        <ecNumber evidence="3">6.3.1.20</ecNumber>
    </recommendedName>
</protein>
<dbReference type="GO" id="GO:0016979">
    <property type="term" value="F:lipoate-protein ligase activity"/>
    <property type="evidence" value="ECO:0007669"/>
    <property type="project" value="UniProtKB-EC"/>
</dbReference>
<dbReference type="Gene3D" id="3.30.390.50">
    <property type="entry name" value="CO dehydrogenase flavoprotein, C-terminal domain"/>
    <property type="match status" value="1"/>
</dbReference>
<comment type="catalytic activity">
    <reaction evidence="7">
        <text>L-lysyl-[lipoyl-carrier protein] + (R)-lipoate + ATP = N(6)-[(R)-lipoyl]-L-lysyl-[lipoyl-carrier protein] + AMP + diphosphate + H(+)</text>
        <dbReference type="Rhea" id="RHEA:49288"/>
        <dbReference type="Rhea" id="RHEA-COMP:10500"/>
        <dbReference type="Rhea" id="RHEA-COMP:10502"/>
        <dbReference type="ChEBI" id="CHEBI:15378"/>
        <dbReference type="ChEBI" id="CHEBI:29969"/>
        <dbReference type="ChEBI" id="CHEBI:30616"/>
        <dbReference type="ChEBI" id="CHEBI:33019"/>
        <dbReference type="ChEBI" id="CHEBI:83088"/>
        <dbReference type="ChEBI" id="CHEBI:83099"/>
        <dbReference type="ChEBI" id="CHEBI:456215"/>
        <dbReference type="EC" id="6.3.1.20"/>
    </reaction>
</comment>
<comment type="pathway">
    <text evidence="2">Protein modification; protein lipoylation via exogenous pathway; protein N(6)-(lipoyl)lysine from lipoate: step 1/2.</text>
</comment>
<evidence type="ECO:0000259" key="8">
    <source>
        <dbReference type="PROSITE" id="PS51733"/>
    </source>
</evidence>
<dbReference type="PANTHER" id="PTHR12561:SF3">
    <property type="entry name" value="LIPOYLTRANSFERASE 1, MITOCHONDRIAL"/>
    <property type="match status" value="1"/>
</dbReference>
<dbReference type="CDD" id="cd16443">
    <property type="entry name" value="LplA"/>
    <property type="match status" value="1"/>
</dbReference>
<keyword evidence="9" id="KW-0808">Transferase</keyword>
<organism evidence="9 10">
    <name type="scientific">Acholeplasma hippikon</name>
    <dbReference type="NCBI Taxonomy" id="264636"/>
    <lineage>
        <taxon>Bacteria</taxon>
        <taxon>Bacillati</taxon>
        <taxon>Mycoplasmatota</taxon>
        <taxon>Mollicutes</taxon>
        <taxon>Acholeplasmatales</taxon>
        <taxon>Acholeplasmataceae</taxon>
        <taxon>Acholeplasma</taxon>
    </lineage>
</organism>
<dbReference type="EMBL" id="LR215050">
    <property type="protein sequence ID" value="VEU82293.1"/>
    <property type="molecule type" value="Genomic_DNA"/>
</dbReference>
<dbReference type="AlphaFoldDB" id="A0A449BIR2"/>
<evidence type="ECO:0000256" key="4">
    <source>
        <dbReference type="ARBA" id="ARBA00022598"/>
    </source>
</evidence>
<dbReference type="InterPro" id="IPR045864">
    <property type="entry name" value="aa-tRNA-synth_II/BPL/LPL"/>
</dbReference>
<dbReference type="NCBIfam" id="TIGR00545">
    <property type="entry name" value="lipoyltrans"/>
    <property type="match status" value="1"/>
</dbReference>
<evidence type="ECO:0000256" key="6">
    <source>
        <dbReference type="ARBA" id="ARBA00022840"/>
    </source>
</evidence>
<proteinExistence type="predicted"/>
<dbReference type="STRING" id="1408416.GCA_000702765_01119"/>
<reference evidence="9 10" key="1">
    <citation type="submission" date="2019-01" db="EMBL/GenBank/DDBJ databases">
        <authorList>
            <consortium name="Pathogen Informatics"/>
        </authorList>
    </citation>
    <scope>NUCLEOTIDE SEQUENCE [LARGE SCALE GENOMIC DNA]</scope>
    <source>
        <strain evidence="9 10">NCTC10172</strain>
    </source>
</reference>
<comment type="pathway">
    <text evidence="1">Protein modification; protein lipoylation via exogenous pathway; protein N(6)-(lipoyl)lysine from lipoate: step 2/2.</text>
</comment>
<gene>
    <name evidence="9" type="primary">lplA_1</name>
    <name evidence="9" type="ORF">NCTC10172_00302</name>
</gene>
<dbReference type="PROSITE" id="PS51733">
    <property type="entry name" value="BPL_LPL_CATALYTIC"/>
    <property type="match status" value="1"/>
</dbReference>
<evidence type="ECO:0000256" key="3">
    <source>
        <dbReference type="ARBA" id="ARBA00012367"/>
    </source>
</evidence>
<dbReference type="Pfam" id="PF10437">
    <property type="entry name" value="Lip_prot_lig_C"/>
    <property type="match status" value="1"/>
</dbReference>
<accession>A0A449BIR2</accession>
<dbReference type="Pfam" id="PF21948">
    <property type="entry name" value="LplA-B_cat"/>
    <property type="match status" value="1"/>
</dbReference>
<evidence type="ECO:0000256" key="2">
    <source>
        <dbReference type="ARBA" id="ARBA00005124"/>
    </source>
</evidence>
<dbReference type="Proteomes" id="UP000290909">
    <property type="component" value="Chromosome"/>
</dbReference>
<dbReference type="SUPFAM" id="SSF55681">
    <property type="entry name" value="Class II aaRS and biotin synthetases"/>
    <property type="match status" value="1"/>
</dbReference>
<feature type="domain" description="BPL/LPL catalytic" evidence="8">
    <location>
        <begin position="28"/>
        <end position="214"/>
    </location>
</feature>
<evidence type="ECO:0000256" key="1">
    <source>
        <dbReference type="ARBA" id="ARBA00005085"/>
    </source>
</evidence>
<dbReference type="InterPro" id="IPR004562">
    <property type="entry name" value="LipoylTrfase_LipoateP_Ligase"/>
</dbReference>
<dbReference type="GO" id="GO:0005737">
    <property type="term" value="C:cytoplasm"/>
    <property type="evidence" value="ECO:0007669"/>
    <property type="project" value="TreeGrafter"/>
</dbReference>
<dbReference type="InterPro" id="IPR004143">
    <property type="entry name" value="BPL_LPL_catalytic"/>
</dbReference>
<dbReference type="GO" id="GO:0017118">
    <property type="term" value="F:lipoyltransferase activity"/>
    <property type="evidence" value="ECO:0007669"/>
    <property type="project" value="TreeGrafter"/>
</dbReference>